<feature type="domain" description="Fumarate lyase N-terminal" evidence="2">
    <location>
        <begin position="12"/>
        <end position="335"/>
    </location>
</feature>
<organism evidence="4 5">
    <name type="scientific">Aestuariirhabdus litorea</name>
    <dbReference type="NCBI Taxonomy" id="2528527"/>
    <lineage>
        <taxon>Bacteria</taxon>
        <taxon>Pseudomonadati</taxon>
        <taxon>Pseudomonadota</taxon>
        <taxon>Gammaproteobacteria</taxon>
        <taxon>Oceanospirillales</taxon>
        <taxon>Aestuariirhabdaceae</taxon>
        <taxon>Aestuariirhabdus</taxon>
    </lineage>
</organism>
<proteinExistence type="predicted"/>
<dbReference type="Proteomes" id="UP000280792">
    <property type="component" value="Unassembled WGS sequence"/>
</dbReference>
<dbReference type="PROSITE" id="PS00163">
    <property type="entry name" value="FUMARATE_LYASES"/>
    <property type="match status" value="1"/>
</dbReference>
<dbReference type="InterPro" id="IPR000362">
    <property type="entry name" value="Fumarate_lyase_fam"/>
</dbReference>
<feature type="domain" description="Fumarase C C-terminal" evidence="3">
    <location>
        <begin position="401"/>
        <end position="454"/>
    </location>
</feature>
<dbReference type="PRINTS" id="PR00145">
    <property type="entry name" value="ARGSUCLYASE"/>
</dbReference>
<dbReference type="InterPro" id="IPR008948">
    <property type="entry name" value="L-Aspartase-like"/>
</dbReference>
<dbReference type="InterPro" id="IPR051546">
    <property type="entry name" value="Aspartate_Ammonia-Lyase"/>
</dbReference>
<keyword evidence="5" id="KW-1185">Reference proteome</keyword>
<reference evidence="4 5" key="2">
    <citation type="submission" date="2018-12" db="EMBL/GenBank/DDBJ databases">
        <title>Simiduia agarivorans gen. nov., sp. nov., a marine, agarolytic bacterium isolated from shallow coastal water from Keelung, Taiwan.</title>
        <authorList>
            <person name="Shieh W.Y."/>
        </authorList>
    </citation>
    <scope>NUCLEOTIDE SEQUENCE [LARGE SCALE GENOMIC DNA]</scope>
    <source>
        <strain evidence="4 5">GTF-13</strain>
    </source>
</reference>
<dbReference type="InterPro" id="IPR024083">
    <property type="entry name" value="Fumarase/histidase_N"/>
</dbReference>
<dbReference type="Gene3D" id="1.10.275.10">
    <property type="entry name" value="Fumarase/aspartase (N-terminal domain)"/>
    <property type="match status" value="1"/>
</dbReference>
<dbReference type="PANTHER" id="PTHR42696">
    <property type="entry name" value="ASPARTATE AMMONIA-LYASE"/>
    <property type="match status" value="1"/>
</dbReference>
<dbReference type="PRINTS" id="PR00149">
    <property type="entry name" value="FUMRATELYASE"/>
</dbReference>
<evidence type="ECO:0000256" key="1">
    <source>
        <dbReference type="ARBA" id="ARBA00023239"/>
    </source>
</evidence>
<evidence type="ECO:0000259" key="3">
    <source>
        <dbReference type="Pfam" id="PF10415"/>
    </source>
</evidence>
<dbReference type="Pfam" id="PF10415">
    <property type="entry name" value="FumaraseC_C"/>
    <property type="match status" value="1"/>
</dbReference>
<protein>
    <submittedName>
        <fullName evidence="4">Class II fumarate hydratase</fullName>
    </submittedName>
</protein>
<evidence type="ECO:0000259" key="2">
    <source>
        <dbReference type="Pfam" id="PF00206"/>
    </source>
</evidence>
<keyword evidence="1" id="KW-0456">Lyase</keyword>
<accession>A0A3P3VKL5</accession>
<dbReference type="InterPro" id="IPR018951">
    <property type="entry name" value="Fumarase_C_C"/>
</dbReference>
<dbReference type="EMBL" id="QWEZ01000002">
    <property type="protein sequence ID" value="RRJ82847.1"/>
    <property type="molecule type" value="Genomic_DNA"/>
</dbReference>
<dbReference type="Gene3D" id="1.20.200.10">
    <property type="entry name" value="Fumarase/aspartase (Central domain)"/>
    <property type="match status" value="1"/>
</dbReference>
<dbReference type="RefSeq" id="WP_125016964.1">
    <property type="nucleotide sequence ID" value="NZ_QWEZ01000002.1"/>
</dbReference>
<dbReference type="GO" id="GO:0008797">
    <property type="term" value="F:aspartate ammonia-lyase activity"/>
    <property type="evidence" value="ECO:0007669"/>
    <property type="project" value="TreeGrafter"/>
</dbReference>
<dbReference type="NCBIfam" id="NF008909">
    <property type="entry name" value="PRK12273.1"/>
    <property type="match status" value="1"/>
</dbReference>
<evidence type="ECO:0000313" key="4">
    <source>
        <dbReference type="EMBL" id="RRJ82847.1"/>
    </source>
</evidence>
<dbReference type="InterPro" id="IPR022761">
    <property type="entry name" value="Fumarate_lyase_N"/>
</dbReference>
<dbReference type="PANTHER" id="PTHR42696:SF2">
    <property type="entry name" value="ASPARTATE AMMONIA-LYASE"/>
    <property type="match status" value="1"/>
</dbReference>
<dbReference type="InterPro" id="IPR020557">
    <property type="entry name" value="Fumarate_lyase_CS"/>
</dbReference>
<dbReference type="GO" id="GO:0006099">
    <property type="term" value="P:tricarboxylic acid cycle"/>
    <property type="evidence" value="ECO:0007669"/>
    <property type="project" value="InterPro"/>
</dbReference>
<dbReference type="AlphaFoldDB" id="A0A3P3VKL5"/>
<dbReference type="FunFam" id="1.20.200.10:FF:000001">
    <property type="entry name" value="Fumarate hydratase, mitochondrial"/>
    <property type="match status" value="1"/>
</dbReference>
<dbReference type="Gene3D" id="1.10.40.30">
    <property type="entry name" value="Fumarase/aspartase (C-terminal domain)"/>
    <property type="match status" value="1"/>
</dbReference>
<dbReference type="Pfam" id="PF00206">
    <property type="entry name" value="Lyase_1"/>
    <property type="match status" value="1"/>
</dbReference>
<gene>
    <name evidence="4" type="ORF">D0544_13435</name>
</gene>
<name>A0A3P3VKL5_9GAMM</name>
<reference evidence="4 5" key="1">
    <citation type="submission" date="2018-08" db="EMBL/GenBank/DDBJ databases">
        <authorList>
            <person name="Khan S.A."/>
        </authorList>
    </citation>
    <scope>NUCLEOTIDE SEQUENCE [LARGE SCALE GENOMIC DNA]</scope>
    <source>
        <strain evidence="4 5">GTF-13</strain>
    </source>
</reference>
<evidence type="ECO:0000313" key="5">
    <source>
        <dbReference type="Proteomes" id="UP000280792"/>
    </source>
</evidence>
<dbReference type="SUPFAM" id="SSF48557">
    <property type="entry name" value="L-aspartase-like"/>
    <property type="match status" value="1"/>
</dbReference>
<dbReference type="GO" id="GO:0005829">
    <property type="term" value="C:cytosol"/>
    <property type="evidence" value="ECO:0007669"/>
    <property type="project" value="TreeGrafter"/>
</dbReference>
<dbReference type="GO" id="GO:0006531">
    <property type="term" value="P:aspartate metabolic process"/>
    <property type="evidence" value="ECO:0007669"/>
    <property type="project" value="TreeGrafter"/>
</dbReference>
<sequence length="458" mass="49518">MKSYRTEQDALGEVRIPQQALYGPQTQRALENFPLSGTPMPCHFIHALAQIKSSAARANQQLGLLAEERCQAIVQAAEAISAGRHDDQFPIDLFQTGSGTSTNMNMNEVIVHLAKQQSGLLLHPNDEVNLGQSSNDLIPTAIHLATLQRNPSLLQAISHLQETISAKGEEFADLVKCGRTHLMDAVPIRLEQEFSGWSAQLEDARERIQHSASELSPVALGGTAVGTGLNTHPRFASLCLQQLAELSGVMLTEAPNHFAAQASVDRCAAYSADLRGLAQVLIKLCNDLRLMNSGPVCGFNEITLPALQPGSSIMPGKVNPVICEAIIMLSTQVIGLDTAVGLSAQSGQFQLNTMLPLVAYNLDQSQLLLHNACRVLADKAIAGIAVNRQQIAQSLSRNPVIATALVPRLGYDLCARIIHRAMEQQRPILAVAQEMSDLSEQELRQLLDPEPLTRPGTE</sequence>
<comment type="caution">
    <text evidence="4">The sequence shown here is derived from an EMBL/GenBank/DDBJ whole genome shotgun (WGS) entry which is preliminary data.</text>
</comment>